<evidence type="ECO:0000313" key="2">
    <source>
        <dbReference type="Proteomes" id="UP001066276"/>
    </source>
</evidence>
<comment type="caution">
    <text evidence="1">The sequence shown here is derived from an EMBL/GenBank/DDBJ whole genome shotgun (WGS) entry which is preliminary data.</text>
</comment>
<organism evidence="1 2">
    <name type="scientific">Pleurodeles waltl</name>
    <name type="common">Iberian ribbed newt</name>
    <dbReference type="NCBI Taxonomy" id="8319"/>
    <lineage>
        <taxon>Eukaryota</taxon>
        <taxon>Metazoa</taxon>
        <taxon>Chordata</taxon>
        <taxon>Craniata</taxon>
        <taxon>Vertebrata</taxon>
        <taxon>Euteleostomi</taxon>
        <taxon>Amphibia</taxon>
        <taxon>Batrachia</taxon>
        <taxon>Caudata</taxon>
        <taxon>Salamandroidea</taxon>
        <taxon>Salamandridae</taxon>
        <taxon>Pleurodelinae</taxon>
        <taxon>Pleurodeles</taxon>
    </lineage>
</organism>
<accession>A0AAV7QYY0</accession>
<dbReference type="EMBL" id="JANPWB010000010">
    <property type="protein sequence ID" value="KAJ1143658.1"/>
    <property type="molecule type" value="Genomic_DNA"/>
</dbReference>
<name>A0AAV7QYY0_PLEWA</name>
<dbReference type="Proteomes" id="UP001066276">
    <property type="component" value="Chromosome 6"/>
</dbReference>
<dbReference type="AlphaFoldDB" id="A0AAV7QYY0"/>
<sequence>MQWCLYDKGDKVNKQLAWLERREQGRNWVAEIKDEAGGQHTTGEAIAEPFDAYYDQIYSSMAAHTNADCMELLGDLPLVELHAEDREVLDQDITVEEDQGPIMETRSGKAVGPNGLPVELYKCMANIVAPHMLAMFQAFRKEGTVPMDQKIATTVVLHKDGKPHNECGSY</sequence>
<dbReference type="PANTHER" id="PTHR31635">
    <property type="entry name" value="REVERSE TRANSCRIPTASE DOMAIN-CONTAINING PROTEIN-RELATED"/>
    <property type="match status" value="1"/>
</dbReference>
<keyword evidence="2" id="KW-1185">Reference proteome</keyword>
<dbReference type="PANTHER" id="PTHR31635:SF196">
    <property type="entry name" value="REVERSE TRANSCRIPTASE DOMAIN-CONTAINING PROTEIN-RELATED"/>
    <property type="match status" value="1"/>
</dbReference>
<reference evidence="1" key="1">
    <citation type="journal article" date="2022" name="bioRxiv">
        <title>Sequencing and chromosome-scale assembly of the giantPleurodeles waltlgenome.</title>
        <authorList>
            <person name="Brown T."/>
            <person name="Elewa A."/>
            <person name="Iarovenko S."/>
            <person name="Subramanian E."/>
            <person name="Araus A.J."/>
            <person name="Petzold A."/>
            <person name="Susuki M."/>
            <person name="Suzuki K.-i.T."/>
            <person name="Hayashi T."/>
            <person name="Toyoda A."/>
            <person name="Oliveira C."/>
            <person name="Osipova E."/>
            <person name="Leigh N.D."/>
            <person name="Simon A."/>
            <person name="Yun M.H."/>
        </authorList>
    </citation>
    <scope>NUCLEOTIDE SEQUENCE</scope>
    <source>
        <strain evidence="1">20211129_DDA</strain>
        <tissue evidence="1">Liver</tissue>
    </source>
</reference>
<evidence type="ECO:0000313" key="1">
    <source>
        <dbReference type="EMBL" id="KAJ1143658.1"/>
    </source>
</evidence>
<proteinExistence type="predicted"/>
<protein>
    <submittedName>
        <fullName evidence="1">Uncharacterized protein</fullName>
    </submittedName>
</protein>
<gene>
    <name evidence="1" type="ORF">NDU88_009963</name>
</gene>